<evidence type="ECO:0000256" key="2">
    <source>
        <dbReference type="SAM" id="Phobius"/>
    </source>
</evidence>
<dbReference type="PANTHER" id="PTHR12558:SF13">
    <property type="entry name" value="CELL DIVISION CYCLE PROTEIN 27 HOMOLOG"/>
    <property type="match status" value="1"/>
</dbReference>
<dbReference type="PROSITE" id="PS50293">
    <property type="entry name" value="TPR_REGION"/>
    <property type="match status" value="1"/>
</dbReference>
<name>A0A2M7T566_9ACTN</name>
<dbReference type="SUPFAM" id="SSF48452">
    <property type="entry name" value="TPR-like"/>
    <property type="match status" value="1"/>
</dbReference>
<organism evidence="3 4">
    <name type="scientific">Candidatus Aquicultor secundus</name>
    <dbReference type="NCBI Taxonomy" id="1973895"/>
    <lineage>
        <taxon>Bacteria</taxon>
        <taxon>Bacillati</taxon>
        <taxon>Actinomycetota</taxon>
        <taxon>Candidatus Aquicultoria</taxon>
        <taxon>Candidatus Aquicultorales</taxon>
        <taxon>Candidatus Aquicultoraceae</taxon>
        <taxon>Candidatus Aquicultor</taxon>
    </lineage>
</organism>
<dbReference type="Gene3D" id="1.25.40.10">
    <property type="entry name" value="Tetratricopeptide repeat domain"/>
    <property type="match status" value="2"/>
</dbReference>
<dbReference type="SMART" id="SM00028">
    <property type="entry name" value="TPR"/>
    <property type="match status" value="4"/>
</dbReference>
<dbReference type="Pfam" id="PF14559">
    <property type="entry name" value="TPR_19"/>
    <property type="match status" value="2"/>
</dbReference>
<dbReference type="AlphaFoldDB" id="A0A2M7T566"/>
<keyword evidence="1" id="KW-0802">TPR repeat</keyword>
<proteinExistence type="predicted"/>
<feature type="repeat" description="TPR" evidence="1">
    <location>
        <begin position="60"/>
        <end position="93"/>
    </location>
</feature>
<dbReference type="PROSITE" id="PS50005">
    <property type="entry name" value="TPR"/>
    <property type="match status" value="2"/>
</dbReference>
<feature type="repeat" description="TPR" evidence="1">
    <location>
        <begin position="163"/>
        <end position="196"/>
    </location>
</feature>
<dbReference type="InterPro" id="IPR019734">
    <property type="entry name" value="TPR_rpt"/>
</dbReference>
<keyword evidence="2" id="KW-1133">Transmembrane helix</keyword>
<dbReference type="RefSeq" id="WP_286679130.1">
    <property type="nucleotide sequence ID" value="NZ_MNXI01000131.1"/>
</dbReference>
<sequence>MEGNVRKILVYLTIFLTLAIIVVLGFMLKDVFTGSDVPQNPAEQAYVIAKAAVAKDPKNADGLFKLSKAEADLGRIGDAVQHIKRAIELSPSAPMLHYTLAQIYMDNGQENEAIEELKAELKVTEQKNELAWYDLGVILNKKKDYNQAAFCLQKALQRMDGGADAHYQLGKAYEGLGRFDLAMNEYQQTLRFIPDHADAQMAIQQLQVKLLRQNQAALGVKKK</sequence>
<feature type="transmembrane region" description="Helical" evidence="2">
    <location>
        <begin position="9"/>
        <end position="28"/>
    </location>
</feature>
<evidence type="ECO:0000313" key="3">
    <source>
        <dbReference type="EMBL" id="PIZ35137.1"/>
    </source>
</evidence>
<dbReference type="EMBL" id="PFNG01000252">
    <property type="protein sequence ID" value="PIZ35137.1"/>
    <property type="molecule type" value="Genomic_DNA"/>
</dbReference>
<gene>
    <name evidence="3" type="ORF">COY37_10895</name>
</gene>
<keyword evidence="2" id="KW-0472">Membrane</keyword>
<evidence type="ECO:0000313" key="4">
    <source>
        <dbReference type="Proteomes" id="UP000230956"/>
    </source>
</evidence>
<dbReference type="PANTHER" id="PTHR12558">
    <property type="entry name" value="CELL DIVISION CYCLE 16,23,27"/>
    <property type="match status" value="1"/>
</dbReference>
<keyword evidence="2" id="KW-0812">Transmembrane</keyword>
<protein>
    <submittedName>
        <fullName evidence="3">Uncharacterized protein</fullName>
    </submittedName>
</protein>
<accession>A0A2M7T566</accession>
<evidence type="ECO:0000256" key="1">
    <source>
        <dbReference type="PROSITE-ProRule" id="PRU00339"/>
    </source>
</evidence>
<dbReference type="InterPro" id="IPR011990">
    <property type="entry name" value="TPR-like_helical_dom_sf"/>
</dbReference>
<reference evidence="4" key="1">
    <citation type="submission" date="2017-09" db="EMBL/GenBank/DDBJ databases">
        <title>Depth-based differentiation of microbial function through sediment-hosted aquifers and enrichment of novel symbionts in the deep terrestrial subsurface.</title>
        <authorList>
            <person name="Probst A.J."/>
            <person name="Ladd B."/>
            <person name="Jarett J.K."/>
            <person name="Geller-Mcgrath D.E."/>
            <person name="Sieber C.M.K."/>
            <person name="Emerson J.B."/>
            <person name="Anantharaman K."/>
            <person name="Thomas B.C."/>
            <person name="Malmstrom R."/>
            <person name="Stieglmeier M."/>
            <person name="Klingl A."/>
            <person name="Woyke T."/>
            <person name="Ryan C.M."/>
            <person name="Banfield J.F."/>
        </authorList>
    </citation>
    <scope>NUCLEOTIDE SEQUENCE [LARGE SCALE GENOMIC DNA]</scope>
</reference>
<dbReference type="Proteomes" id="UP000230956">
    <property type="component" value="Unassembled WGS sequence"/>
</dbReference>
<comment type="caution">
    <text evidence="3">The sequence shown here is derived from an EMBL/GenBank/DDBJ whole genome shotgun (WGS) entry which is preliminary data.</text>
</comment>